<dbReference type="PROSITE" id="PS50011">
    <property type="entry name" value="PROTEIN_KINASE_DOM"/>
    <property type="match status" value="1"/>
</dbReference>
<comment type="catalytic activity">
    <reaction evidence="7">
        <text>L-seryl-[protein] + ATP = O-phospho-L-seryl-[protein] + ADP + H(+)</text>
        <dbReference type="Rhea" id="RHEA:17989"/>
        <dbReference type="Rhea" id="RHEA-COMP:9863"/>
        <dbReference type="Rhea" id="RHEA-COMP:11604"/>
        <dbReference type="ChEBI" id="CHEBI:15378"/>
        <dbReference type="ChEBI" id="CHEBI:29999"/>
        <dbReference type="ChEBI" id="CHEBI:30616"/>
        <dbReference type="ChEBI" id="CHEBI:83421"/>
        <dbReference type="ChEBI" id="CHEBI:456216"/>
        <dbReference type="EC" id="2.7.12.2"/>
    </reaction>
</comment>
<protein>
    <recommendedName>
        <fullName evidence="6">mitogen-activated protein kinase kinase</fullName>
        <ecNumber evidence="6">2.7.12.2</ecNumber>
    </recommendedName>
</protein>
<feature type="transmembrane region" description="Helical" evidence="10">
    <location>
        <begin position="621"/>
        <end position="640"/>
    </location>
</feature>
<dbReference type="Gene3D" id="1.10.510.10">
    <property type="entry name" value="Transferase(Phosphotransferase) domain 1"/>
    <property type="match status" value="1"/>
</dbReference>
<dbReference type="GO" id="GO:0005524">
    <property type="term" value="F:ATP binding"/>
    <property type="evidence" value="ECO:0007669"/>
    <property type="project" value="UniProtKB-KW"/>
</dbReference>
<dbReference type="InterPro" id="IPR036426">
    <property type="entry name" value="Bulb-type_lectin_dom_sf"/>
</dbReference>
<dbReference type="Pfam" id="PF00069">
    <property type="entry name" value="Pkinase"/>
    <property type="match status" value="1"/>
</dbReference>
<dbReference type="SUPFAM" id="SSF56112">
    <property type="entry name" value="Protein kinase-like (PK-like)"/>
    <property type="match status" value="1"/>
</dbReference>
<evidence type="ECO:0000313" key="13">
    <source>
        <dbReference type="Proteomes" id="UP000186922"/>
    </source>
</evidence>
<dbReference type="STRING" id="947166.A0A1D1W792"/>
<evidence type="ECO:0000256" key="6">
    <source>
        <dbReference type="ARBA" id="ARBA00038999"/>
    </source>
</evidence>
<dbReference type="OrthoDB" id="346907at2759"/>
<evidence type="ECO:0000256" key="9">
    <source>
        <dbReference type="ARBA" id="ARBA00051693"/>
    </source>
</evidence>
<dbReference type="PANTHER" id="PTHR48013:SF9">
    <property type="entry name" value="DUAL SPECIFICITY MITOGEN-ACTIVATED PROTEIN KINASE KINASE 5"/>
    <property type="match status" value="1"/>
</dbReference>
<dbReference type="InterPro" id="IPR011009">
    <property type="entry name" value="Kinase-like_dom_sf"/>
</dbReference>
<sequence length="670" mass="74553">MSSWHDPNTFVPSQQDGSDITFTSTFPGEKWYRCRTTGELGRGTCGAVFKCQVPNSDHEDPDLRSEHDPRNGKVFAIKPVTGNDAFFARVAEKLSDLQNLVTLRESVYVVAYYAVGYGSYMGSKSFNLLMELCEPRHLGHLYTSQECLIDLQPACNDMHFAYQLIRGLSYLHSKSIIHRDIKPGNILYQKAHFVHLKLCDIDQSAWIHGDQTRSGDMSQQFGTHSYMSPEMWNFDKNNKSLVPGRKSDIWSFGCVLIFLLSGGRLTCHIRSKNIDLDGAGEATVNLLRARVMLDPSTCQFILPSERTPVVIRDLISQCLKVDHKERPDASEICQRIKAILLPPKSTGSPDFENVLKLSGCNDVVVSPNGRFELRLDPFAGFIVRDISDAGIPVSIIRSYPCSFGNHYFVTGPIKDVITNDDGTIVLRAYDDHPLFTTNTIGHGRSTLRLYDSGDLVIANVDGEKIWVAHPVQRTIETETEFGLGLIAASPDGSVLLLLEIDGLFLKRNGMILWELKFKTAKGIFCGEFTATGKVILKGPNGEVICEAPVFNENKSDKMKKCIAIQQIGSFAGLKLVPVPHYSGDQIVQNGTISDGGSTSLKPTPGIVALLQQFMDPLLTKTTFTVLFLTIAFSVIVYNLIAYDHPYLMLIFVVLSFIMLIRFLHMFGTVE</sequence>
<reference evidence="12 13" key="1">
    <citation type="journal article" date="2016" name="Nat. Commun.">
        <title>Extremotolerant tardigrade genome and improved radiotolerance of human cultured cells by tardigrade-unique protein.</title>
        <authorList>
            <person name="Hashimoto T."/>
            <person name="Horikawa D.D."/>
            <person name="Saito Y."/>
            <person name="Kuwahara H."/>
            <person name="Kozuka-Hata H."/>
            <person name="Shin-I T."/>
            <person name="Minakuchi Y."/>
            <person name="Ohishi K."/>
            <person name="Motoyama A."/>
            <person name="Aizu T."/>
            <person name="Enomoto A."/>
            <person name="Kondo K."/>
            <person name="Tanaka S."/>
            <person name="Hara Y."/>
            <person name="Koshikawa S."/>
            <person name="Sagara H."/>
            <person name="Miura T."/>
            <person name="Yokobori S."/>
            <person name="Miyagawa K."/>
            <person name="Suzuki Y."/>
            <person name="Kubo T."/>
            <person name="Oyama M."/>
            <person name="Kohara Y."/>
            <person name="Fujiyama A."/>
            <person name="Arakawa K."/>
            <person name="Katayama T."/>
            <person name="Toyoda A."/>
            <person name="Kunieda T."/>
        </authorList>
    </citation>
    <scope>NUCLEOTIDE SEQUENCE [LARGE SCALE GENOMIC DNA]</scope>
    <source>
        <strain evidence="12 13">YOKOZUNA-1</strain>
    </source>
</reference>
<dbReference type="EC" id="2.7.12.2" evidence="6"/>
<evidence type="ECO:0000256" key="8">
    <source>
        <dbReference type="ARBA" id="ARBA00049299"/>
    </source>
</evidence>
<dbReference type="Gene3D" id="2.90.10.10">
    <property type="entry name" value="Bulb-type lectin domain"/>
    <property type="match status" value="1"/>
</dbReference>
<keyword evidence="10" id="KW-0812">Transmembrane</keyword>
<dbReference type="SUPFAM" id="SSF51110">
    <property type="entry name" value="alpha-D-mannose-specific plant lectins"/>
    <property type="match status" value="1"/>
</dbReference>
<evidence type="ECO:0000313" key="12">
    <source>
        <dbReference type="EMBL" id="GAV06949.1"/>
    </source>
</evidence>
<evidence type="ECO:0000259" key="11">
    <source>
        <dbReference type="PROSITE" id="PS50011"/>
    </source>
</evidence>
<keyword evidence="2" id="KW-0547">Nucleotide-binding</keyword>
<keyword evidence="13" id="KW-1185">Reference proteome</keyword>
<dbReference type="AlphaFoldDB" id="A0A1D1W792"/>
<organism evidence="12 13">
    <name type="scientific">Ramazzottius varieornatus</name>
    <name type="common">Water bear</name>
    <name type="synonym">Tardigrade</name>
    <dbReference type="NCBI Taxonomy" id="947166"/>
    <lineage>
        <taxon>Eukaryota</taxon>
        <taxon>Metazoa</taxon>
        <taxon>Ecdysozoa</taxon>
        <taxon>Tardigrada</taxon>
        <taxon>Eutardigrada</taxon>
        <taxon>Parachela</taxon>
        <taxon>Hypsibioidea</taxon>
        <taxon>Ramazzottiidae</taxon>
        <taxon>Ramazzottius</taxon>
    </lineage>
</organism>
<evidence type="ECO:0000256" key="5">
    <source>
        <dbReference type="ARBA" id="ARBA00038035"/>
    </source>
</evidence>
<keyword evidence="4" id="KW-0067">ATP-binding</keyword>
<comment type="catalytic activity">
    <reaction evidence="8">
        <text>L-threonyl-[protein] + ATP = O-phospho-L-threonyl-[protein] + ADP + H(+)</text>
        <dbReference type="Rhea" id="RHEA:46608"/>
        <dbReference type="Rhea" id="RHEA-COMP:11060"/>
        <dbReference type="Rhea" id="RHEA-COMP:11605"/>
        <dbReference type="ChEBI" id="CHEBI:15378"/>
        <dbReference type="ChEBI" id="CHEBI:30013"/>
        <dbReference type="ChEBI" id="CHEBI:30616"/>
        <dbReference type="ChEBI" id="CHEBI:61977"/>
        <dbReference type="ChEBI" id="CHEBI:456216"/>
        <dbReference type="EC" id="2.7.12.2"/>
    </reaction>
</comment>
<gene>
    <name evidence="12" type="primary">RvY_16856</name>
    <name evidence="12" type="synonym">RvY_16856.2</name>
    <name evidence="12" type="ORF">RvY_16856-2</name>
</gene>
<keyword evidence="10" id="KW-1133">Transmembrane helix</keyword>
<comment type="similarity">
    <text evidence="5">Belongs to the protein kinase superfamily. STE Ser/Thr protein kinase family. MAP kinase kinase subfamily.</text>
</comment>
<comment type="caution">
    <text evidence="12">The sequence shown here is derived from an EMBL/GenBank/DDBJ whole genome shotgun (WGS) entry which is preliminary data.</text>
</comment>
<evidence type="ECO:0000256" key="7">
    <source>
        <dbReference type="ARBA" id="ARBA00049014"/>
    </source>
</evidence>
<keyword evidence="1" id="KW-0808">Transferase</keyword>
<evidence type="ECO:0000256" key="2">
    <source>
        <dbReference type="ARBA" id="ARBA00022741"/>
    </source>
</evidence>
<dbReference type="PROSITE" id="PS00108">
    <property type="entry name" value="PROTEIN_KINASE_ST"/>
    <property type="match status" value="1"/>
</dbReference>
<dbReference type="InterPro" id="IPR008271">
    <property type="entry name" value="Ser/Thr_kinase_AS"/>
</dbReference>
<dbReference type="InterPro" id="IPR000719">
    <property type="entry name" value="Prot_kinase_dom"/>
</dbReference>
<dbReference type="SMART" id="SM00220">
    <property type="entry name" value="S_TKc"/>
    <property type="match status" value="1"/>
</dbReference>
<dbReference type="PANTHER" id="PTHR48013">
    <property type="entry name" value="DUAL SPECIFICITY MITOGEN-ACTIVATED PROTEIN KINASE KINASE 5-RELATED"/>
    <property type="match status" value="1"/>
</dbReference>
<evidence type="ECO:0000256" key="1">
    <source>
        <dbReference type="ARBA" id="ARBA00022679"/>
    </source>
</evidence>
<keyword evidence="10" id="KW-0472">Membrane</keyword>
<feature type="domain" description="Protein kinase" evidence="11">
    <location>
        <begin position="34"/>
        <end position="340"/>
    </location>
</feature>
<keyword evidence="3" id="KW-0418">Kinase</keyword>
<feature type="transmembrane region" description="Helical" evidence="10">
    <location>
        <begin position="646"/>
        <end position="664"/>
    </location>
</feature>
<dbReference type="EMBL" id="BDGG01000014">
    <property type="protein sequence ID" value="GAV06949.1"/>
    <property type="molecule type" value="Genomic_DNA"/>
</dbReference>
<name>A0A1D1W792_RAMVA</name>
<dbReference type="Proteomes" id="UP000186922">
    <property type="component" value="Unassembled WGS sequence"/>
</dbReference>
<proteinExistence type="inferred from homology"/>
<dbReference type="GO" id="GO:0004708">
    <property type="term" value="F:MAP kinase kinase activity"/>
    <property type="evidence" value="ECO:0007669"/>
    <property type="project" value="UniProtKB-EC"/>
</dbReference>
<evidence type="ECO:0000256" key="10">
    <source>
        <dbReference type="SAM" id="Phobius"/>
    </source>
</evidence>
<accession>A0A1D1W792</accession>
<comment type="catalytic activity">
    <reaction evidence="9">
        <text>L-tyrosyl-[protein] + ATP = O-phospho-L-tyrosyl-[protein] + ADP + H(+)</text>
        <dbReference type="Rhea" id="RHEA:10596"/>
        <dbReference type="Rhea" id="RHEA-COMP:10136"/>
        <dbReference type="Rhea" id="RHEA-COMP:20101"/>
        <dbReference type="ChEBI" id="CHEBI:15378"/>
        <dbReference type="ChEBI" id="CHEBI:30616"/>
        <dbReference type="ChEBI" id="CHEBI:46858"/>
        <dbReference type="ChEBI" id="CHEBI:61978"/>
        <dbReference type="ChEBI" id="CHEBI:456216"/>
        <dbReference type="EC" id="2.7.12.2"/>
    </reaction>
</comment>
<evidence type="ECO:0000256" key="4">
    <source>
        <dbReference type="ARBA" id="ARBA00022840"/>
    </source>
</evidence>
<evidence type="ECO:0000256" key="3">
    <source>
        <dbReference type="ARBA" id="ARBA00022777"/>
    </source>
</evidence>